<organism evidence="2 3">
    <name type="scientific">Wenjunlia tyrosinilytica</name>
    <dbReference type="NCBI Taxonomy" id="1544741"/>
    <lineage>
        <taxon>Bacteria</taxon>
        <taxon>Bacillati</taxon>
        <taxon>Actinomycetota</taxon>
        <taxon>Actinomycetes</taxon>
        <taxon>Kitasatosporales</taxon>
        <taxon>Streptomycetaceae</taxon>
        <taxon>Wenjunlia</taxon>
    </lineage>
</organism>
<evidence type="ECO:0000313" key="3">
    <source>
        <dbReference type="Proteomes" id="UP000641932"/>
    </source>
</evidence>
<dbReference type="Gene3D" id="2.160.20.10">
    <property type="entry name" value="Single-stranded right-handed beta-helix, Pectin lyase-like"/>
    <property type="match status" value="1"/>
</dbReference>
<protein>
    <recommendedName>
        <fullName evidence="1">Right handed beta helix domain-containing protein</fullName>
    </recommendedName>
</protein>
<reference evidence="2" key="2">
    <citation type="submission" date="2020-09" db="EMBL/GenBank/DDBJ databases">
        <authorList>
            <person name="Sun Q."/>
            <person name="Zhou Y."/>
        </authorList>
    </citation>
    <scope>NUCLEOTIDE SEQUENCE</scope>
    <source>
        <strain evidence="2">CGMCC 4.7201</strain>
    </source>
</reference>
<dbReference type="InterPro" id="IPR039448">
    <property type="entry name" value="Beta_helix"/>
</dbReference>
<dbReference type="AlphaFoldDB" id="A0A917ZS68"/>
<keyword evidence="3" id="KW-1185">Reference proteome</keyword>
<evidence type="ECO:0000313" key="2">
    <source>
        <dbReference type="EMBL" id="GGO90755.1"/>
    </source>
</evidence>
<dbReference type="InterPro" id="IPR012334">
    <property type="entry name" value="Pectin_lyas_fold"/>
</dbReference>
<proteinExistence type="predicted"/>
<dbReference type="EMBL" id="BMMS01000015">
    <property type="protein sequence ID" value="GGO90755.1"/>
    <property type="molecule type" value="Genomic_DNA"/>
</dbReference>
<evidence type="ECO:0000259" key="1">
    <source>
        <dbReference type="Pfam" id="PF13229"/>
    </source>
</evidence>
<dbReference type="SUPFAM" id="SSF51126">
    <property type="entry name" value="Pectin lyase-like"/>
    <property type="match status" value="1"/>
</dbReference>
<dbReference type="Pfam" id="PF13229">
    <property type="entry name" value="Beta_helix"/>
    <property type="match status" value="1"/>
</dbReference>
<dbReference type="InterPro" id="IPR011050">
    <property type="entry name" value="Pectin_lyase_fold/virulence"/>
</dbReference>
<reference evidence="2" key="1">
    <citation type="journal article" date="2014" name="Int. J. Syst. Evol. Microbiol.">
        <title>Complete genome sequence of Corynebacterium casei LMG S-19264T (=DSM 44701T), isolated from a smear-ripened cheese.</title>
        <authorList>
            <consortium name="US DOE Joint Genome Institute (JGI-PGF)"/>
            <person name="Walter F."/>
            <person name="Albersmeier A."/>
            <person name="Kalinowski J."/>
            <person name="Ruckert C."/>
        </authorList>
    </citation>
    <scope>NUCLEOTIDE SEQUENCE</scope>
    <source>
        <strain evidence="2">CGMCC 4.7201</strain>
    </source>
</reference>
<gene>
    <name evidence="2" type="ORF">GCM10012280_37010</name>
</gene>
<sequence length="373" mass="38730">MSERTERSIPLEAYMLGRPTRFTLACALAAAPLLGGAGLAAAENHRTWVVEPGPGTPIQKAVDRARPGDTVVVRAGHYRENVVVTKALTILGAGAQKRGTALTPPKEPTTKSCEGTSGFCVLGTTDGAHHVVERVGPVRISGFLIRGFEGSAVLGDGTERLQVDHVRAWDNDEYGLASLHGRLTSFGSNKVSGSEGAGLYIGDSPDAEGWIGDNNAGENAVGILLRDSTGVEAVHNTATANCVGIEALNTGHGATPGGFYKLVRNTAEKNNEVCPANDGRPTLSGLGIGVAGARSVLVKENIALGNETTVRSIASGGIAVFSTRAFGGADPSDVKVVRNVALHNRPDLFWDGTGTGIHFCDNEHRTSRPAGLG</sequence>
<dbReference type="Proteomes" id="UP000641932">
    <property type="component" value="Unassembled WGS sequence"/>
</dbReference>
<feature type="domain" description="Right handed beta helix" evidence="1">
    <location>
        <begin position="145"/>
        <end position="254"/>
    </location>
</feature>
<accession>A0A917ZS68</accession>
<name>A0A917ZS68_9ACTN</name>
<comment type="caution">
    <text evidence="2">The sequence shown here is derived from an EMBL/GenBank/DDBJ whole genome shotgun (WGS) entry which is preliminary data.</text>
</comment>